<dbReference type="GO" id="GO:0005576">
    <property type="term" value="C:extracellular region"/>
    <property type="evidence" value="ECO:0007669"/>
    <property type="project" value="InterPro"/>
</dbReference>
<organism evidence="2">
    <name type="scientific">Amblyomma tuberculatum</name>
    <dbReference type="NCBI Taxonomy" id="48802"/>
    <lineage>
        <taxon>Eukaryota</taxon>
        <taxon>Metazoa</taxon>
        <taxon>Ecdysozoa</taxon>
        <taxon>Arthropoda</taxon>
        <taxon>Chelicerata</taxon>
        <taxon>Arachnida</taxon>
        <taxon>Acari</taxon>
        <taxon>Parasitiformes</taxon>
        <taxon>Ixodida</taxon>
        <taxon>Ixodoidea</taxon>
        <taxon>Ixodidae</taxon>
        <taxon>Amblyomminae</taxon>
        <taxon>Amblyomma</taxon>
    </lineage>
</organism>
<dbReference type="EMBL" id="GIDH01000430">
    <property type="protein sequence ID" value="NOV52373.1"/>
    <property type="molecule type" value="Transcribed_RNA"/>
</dbReference>
<dbReference type="Gene3D" id="2.10.80.10">
    <property type="entry name" value="Lipase, subunit A"/>
    <property type="match status" value="1"/>
</dbReference>
<name>A0A6M2E200_9ACAR</name>
<proteinExistence type="predicted"/>
<dbReference type="AlphaFoldDB" id="A0A6M2E200"/>
<dbReference type="PANTHER" id="PTHR10041">
    <property type="entry name" value="COLIPASE"/>
    <property type="match status" value="1"/>
</dbReference>
<dbReference type="PANTHER" id="PTHR10041:SF5">
    <property type="entry name" value="LEUCINE-RICH COLIPASE-LIKE PROTEIN 1"/>
    <property type="match status" value="1"/>
</dbReference>
<keyword evidence="1" id="KW-0732">Signal</keyword>
<evidence type="ECO:0000256" key="1">
    <source>
        <dbReference type="SAM" id="SignalP"/>
    </source>
</evidence>
<dbReference type="GO" id="GO:0008047">
    <property type="term" value="F:enzyme activator activity"/>
    <property type="evidence" value="ECO:0007669"/>
    <property type="project" value="InterPro"/>
</dbReference>
<feature type="signal peptide" evidence="1">
    <location>
        <begin position="1"/>
        <end position="20"/>
    </location>
</feature>
<reference evidence="2" key="1">
    <citation type="submission" date="2019-12" db="EMBL/GenBank/DDBJ databases">
        <title>The sialotranscriptome of the gopher-tortoise tick, Amblyomma tuberculatum.</title>
        <authorList>
            <person name="Karim S."/>
            <person name="Andersen J."/>
            <person name="Kumar D."/>
            <person name="Adamson S."/>
            <person name="Ennen J."/>
            <person name="Qualis C.P."/>
            <person name="Ribeiro J.M.C."/>
        </authorList>
    </citation>
    <scope>NUCLEOTIDE SEQUENCE</scope>
    <source>
        <strain evidence="2">Removed</strain>
        <tissue evidence="2">Salivary glands</tissue>
    </source>
</reference>
<accession>A0A6M2E200</accession>
<sequence>MTIIAVTLIVVILHATGNHALTRQDVAEPCDSDEGCLEHLCCTRMTGNEGNTCRVRNGTAGQRCSTIVWPKGRRSKSKAYIGGCPCGKGLKCQMDYAAGYGTCRRFRP</sequence>
<protein>
    <submittedName>
        <fullName evidence="2">Putative conserved secreted protein</fullName>
    </submittedName>
</protein>
<evidence type="ECO:0000313" key="2">
    <source>
        <dbReference type="EMBL" id="NOV52373.1"/>
    </source>
</evidence>
<feature type="chain" id="PRO_5026779169" evidence="1">
    <location>
        <begin position="21"/>
        <end position="108"/>
    </location>
</feature>
<dbReference type="InterPro" id="IPR001981">
    <property type="entry name" value="Colipase"/>
</dbReference>
<dbReference type="GO" id="GO:0016042">
    <property type="term" value="P:lipid catabolic process"/>
    <property type="evidence" value="ECO:0007669"/>
    <property type="project" value="InterPro"/>
</dbReference>
<dbReference type="GO" id="GO:0007586">
    <property type="term" value="P:digestion"/>
    <property type="evidence" value="ECO:0007669"/>
    <property type="project" value="InterPro"/>
</dbReference>